<organism evidence="1 2">
    <name type="scientific">Dentiscutata erythropus</name>
    <dbReference type="NCBI Taxonomy" id="1348616"/>
    <lineage>
        <taxon>Eukaryota</taxon>
        <taxon>Fungi</taxon>
        <taxon>Fungi incertae sedis</taxon>
        <taxon>Mucoromycota</taxon>
        <taxon>Glomeromycotina</taxon>
        <taxon>Glomeromycetes</taxon>
        <taxon>Diversisporales</taxon>
        <taxon>Gigasporaceae</taxon>
        <taxon>Dentiscutata</taxon>
    </lineage>
</organism>
<comment type="caution">
    <text evidence="1">The sequence shown here is derived from an EMBL/GenBank/DDBJ whole genome shotgun (WGS) entry which is preliminary data.</text>
</comment>
<dbReference type="InterPro" id="IPR036412">
    <property type="entry name" value="HAD-like_sf"/>
</dbReference>
<accession>A0A9N9P5Q3</accession>
<dbReference type="EMBL" id="CAJVPY010028237">
    <property type="protein sequence ID" value="CAG8792332.1"/>
    <property type="molecule type" value="Genomic_DNA"/>
</dbReference>
<dbReference type="SUPFAM" id="SSF56784">
    <property type="entry name" value="HAD-like"/>
    <property type="match status" value="1"/>
</dbReference>
<gene>
    <name evidence="1" type="ORF">DERYTH_LOCUS21679</name>
</gene>
<dbReference type="Gene3D" id="3.40.50.1000">
    <property type="entry name" value="HAD superfamily/HAD-like"/>
    <property type="match status" value="1"/>
</dbReference>
<name>A0A9N9P5Q3_9GLOM</name>
<dbReference type="InterPro" id="IPR023214">
    <property type="entry name" value="HAD_sf"/>
</dbReference>
<keyword evidence="2" id="KW-1185">Reference proteome</keyword>
<evidence type="ECO:0000313" key="1">
    <source>
        <dbReference type="EMBL" id="CAG8792332.1"/>
    </source>
</evidence>
<sequence length="70" mass="8092">MSKPIKLCNISDYGNFIDKFDTFLLDCDGVLWRDNDVISGKRILFVTNNSSKSRADYLLKFKKLNIEANE</sequence>
<evidence type="ECO:0000313" key="2">
    <source>
        <dbReference type="Proteomes" id="UP000789405"/>
    </source>
</evidence>
<protein>
    <submittedName>
        <fullName evidence="1">17891_t:CDS:1</fullName>
    </submittedName>
</protein>
<proteinExistence type="predicted"/>
<dbReference type="OrthoDB" id="413953at2759"/>
<dbReference type="AlphaFoldDB" id="A0A9N9P5Q3"/>
<dbReference type="Proteomes" id="UP000789405">
    <property type="component" value="Unassembled WGS sequence"/>
</dbReference>
<reference evidence="1" key="1">
    <citation type="submission" date="2021-06" db="EMBL/GenBank/DDBJ databases">
        <authorList>
            <person name="Kallberg Y."/>
            <person name="Tangrot J."/>
            <person name="Rosling A."/>
        </authorList>
    </citation>
    <scope>NUCLEOTIDE SEQUENCE</scope>
    <source>
        <strain evidence="1">MA453B</strain>
    </source>
</reference>
<feature type="non-terminal residue" evidence="1">
    <location>
        <position position="1"/>
    </location>
</feature>